<evidence type="ECO:0000313" key="2">
    <source>
        <dbReference type="EMBL" id="SVA56464.1"/>
    </source>
</evidence>
<dbReference type="AlphaFoldDB" id="A0A381WVD6"/>
<dbReference type="InterPro" id="IPR013830">
    <property type="entry name" value="SGNH_hydro"/>
</dbReference>
<evidence type="ECO:0000259" key="1">
    <source>
        <dbReference type="Pfam" id="PF13472"/>
    </source>
</evidence>
<dbReference type="Pfam" id="PF13472">
    <property type="entry name" value="Lipase_GDSL_2"/>
    <property type="match status" value="1"/>
</dbReference>
<protein>
    <recommendedName>
        <fullName evidence="1">SGNH hydrolase-type esterase domain-containing protein</fullName>
    </recommendedName>
</protein>
<reference evidence="2" key="1">
    <citation type="submission" date="2018-05" db="EMBL/GenBank/DDBJ databases">
        <authorList>
            <person name="Lanie J.A."/>
            <person name="Ng W.-L."/>
            <person name="Kazmierczak K.M."/>
            <person name="Andrzejewski T.M."/>
            <person name="Davidsen T.M."/>
            <person name="Wayne K.J."/>
            <person name="Tettelin H."/>
            <person name="Glass J.I."/>
            <person name="Rusch D."/>
            <person name="Podicherti R."/>
            <person name="Tsui H.-C.T."/>
            <person name="Winkler M.E."/>
        </authorList>
    </citation>
    <scope>NUCLEOTIDE SEQUENCE</scope>
</reference>
<gene>
    <name evidence="2" type="ORF">METZ01_LOCUS109318</name>
</gene>
<proteinExistence type="predicted"/>
<dbReference type="GO" id="GO:0004622">
    <property type="term" value="F:phosphatidylcholine lysophospholipase activity"/>
    <property type="evidence" value="ECO:0007669"/>
    <property type="project" value="TreeGrafter"/>
</dbReference>
<feature type="non-terminal residue" evidence="2">
    <location>
        <position position="175"/>
    </location>
</feature>
<dbReference type="PANTHER" id="PTHR30383:SF24">
    <property type="entry name" value="THIOESTERASE 1_PROTEASE 1_LYSOPHOSPHOLIPASE L1"/>
    <property type="match status" value="1"/>
</dbReference>
<dbReference type="InterPro" id="IPR036514">
    <property type="entry name" value="SGNH_hydro_sf"/>
</dbReference>
<dbReference type="InterPro" id="IPR051532">
    <property type="entry name" value="Ester_Hydrolysis_Enzymes"/>
</dbReference>
<name>A0A381WVD6_9ZZZZ</name>
<dbReference type="EMBL" id="UINC01013010">
    <property type="protein sequence ID" value="SVA56464.1"/>
    <property type="molecule type" value="Genomic_DNA"/>
</dbReference>
<feature type="domain" description="SGNH hydrolase-type esterase" evidence="1">
    <location>
        <begin position="51"/>
        <end position="154"/>
    </location>
</feature>
<feature type="non-terminal residue" evidence="2">
    <location>
        <position position="1"/>
    </location>
</feature>
<dbReference type="SUPFAM" id="SSF52266">
    <property type="entry name" value="SGNH hydrolase"/>
    <property type="match status" value="1"/>
</dbReference>
<dbReference type="Gene3D" id="3.40.50.1110">
    <property type="entry name" value="SGNH hydrolase"/>
    <property type="match status" value="1"/>
</dbReference>
<sequence length="175" mass="19392">MDIFVIFVFIMLSVNKNKYFFFLSVFILIISGCGEKTSSLSSLSNDSAILAFGDSLTYGYNVSKTESYPVVLETLTGLKVINAGVSGEVSKQGLKRLPNVLDEHHPQLMILCHGGNDLLRKMDMKDMESNIRSMIQLSLDRDIPVILLGVPKPGLFLSSFDIYEKIATSMGIIFI</sequence>
<accession>A0A381WVD6</accession>
<organism evidence="2">
    <name type="scientific">marine metagenome</name>
    <dbReference type="NCBI Taxonomy" id="408172"/>
    <lineage>
        <taxon>unclassified sequences</taxon>
        <taxon>metagenomes</taxon>
        <taxon>ecological metagenomes</taxon>
    </lineage>
</organism>
<dbReference type="PANTHER" id="PTHR30383">
    <property type="entry name" value="THIOESTERASE 1/PROTEASE 1/LYSOPHOSPHOLIPASE L1"/>
    <property type="match status" value="1"/>
</dbReference>